<geneLocation type="plasmid" evidence="8 9">
    <name>pROB01</name>
</geneLocation>
<dbReference type="RefSeq" id="WP_007296089.1">
    <property type="nucleotide sequence ID" value="NC_012520.1"/>
</dbReference>
<keyword evidence="5" id="KW-0676">Redox-active center</keyword>
<evidence type="ECO:0000256" key="1">
    <source>
        <dbReference type="ARBA" id="ARBA00004196"/>
    </source>
</evidence>
<proteinExistence type="predicted"/>
<dbReference type="KEGG" id="rop:ROP_pROB01-02150"/>
<reference evidence="8 9" key="1">
    <citation type="submission" date="2009-03" db="EMBL/GenBank/DDBJ databases">
        <title>Comparison of the complete genome sequences of Rhodococcus erythropolis PR4 and Rhodococcus opacus B4.</title>
        <authorList>
            <person name="Takarada H."/>
            <person name="Sekine M."/>
            <person name="Hosoyama A."/>
            <person name="Yamada R."/>
            <person name="Fujisawa T."/>
            <person name="Omata S."/>
            <person name="Shimizu A."/>
            <person name="Tsukatani N."/>
            <person name="Tanikawa S."/>
            <person name="Fujita N."/>
            <person name="Harayama S."/>
        </authorList>
    </citation>
    <scope>NUCLEOTIDE SEQUENCE [LARGE SCALE GENOMIC DNA]</scope>
    <source>
        <strain evidence="8 9">B4</strain>
        <plasmid evidence="8 9">pROB01</plasmid>
    </source>
</reference>
<evidence type="ECO:0000256" key="2">
    <source>
        <dbReference type="ARBA" id="ARBA00022748"/>
    </source>
</evidence>
<evidence type="ECO:0000313" key="8">
    <source>
        <dbReference type="EMBL" id="BAH55714.1"/>
    </source>
</evidence>
<feature type="region of interest" description="Disordered" evidence="6">
    <location>
        <begin position="1"/>
        <end position="32"/>
    </location>
</feature>
<feature type="domain" description="Thioredoxin" evidence="7">
    <location>
        <begin position="41"/>
        <end position="196"/>
    </location>
</feature>
<keyword evidence="8" id="KW-0560">Oxidoreductase</keyword>
<dbReference type="HOGENOM" id="CLU_042529_6_1_11"/>
<dbReference type="InterPro" id="IPR017937">
    <property type="entry name" value="Thioredoxin_CS"/>
</dbReference>
<comment type="subcellular location">
    <subcellularLocation>
        <location evidence="1">Cell envelope</location>
    </subcellularLocation>
</comment>
<dbReference type="EC" id="1.8.-.-" evidence="8"/>
<evidence type="ECO:0000256" key="5">
    <source>
        <dbReference type="ARBA" id="ARBA00023284"/>
    </source>
</evidence>
<dbReference type="EMBL" id="AP011116">
    <property type="protein sequence ID" value="BAH55714.1"/>
    <property type="molecule type" value="Genomic_DNA"/>
</dbReference>
<sequence length="196" mass="20060">MCWSSRSGHDKSDDDPSTGPPTAIATGRGSDQAERGRLAAAAALQPCPTAKAETVDAGALGGITARCLGSTTEVDLGAALSGEPTLINVWASWCGPCREEIPVLEEYAHTPDAIRVVGVDVDDSSTAALALLTELGAHYPSFGDTDAGALRGALGAPPVLPLSFLLRSDGSIARITEPAVFAEPAQIHRAVSELTS</sequence>
<dbReference type="PANTHER" id="PTHR42852">
    <property type="entry name" value="THIOL:DISULFIDE INTERCHANGE PROTEIN DSBE"/>
    <property type="match status" value="1"/>
</dbReference>
<keyword evidence="3" id="KW-0735">Signal-anchor</keyword>
<evidence type="ECO:0000256" key="3">
    <source>
        <dbReference type="ARBA" id="ARBA00022968"/>
    </source>
</evidence>
<gene>
    <name evidence="8" type="ordered locus">ROP_pROB01-02150</name>
</gene>
<organism evidence="8 9">
    <name type="scientific">Rhodococcus opacus (strain B4)</name>
    <dbReference type="NCBI Taxonomy" id="632772"/>
    <lineage>
        <taxon>Bacteria</taxon>
        <taxon>Bacillati</taxon>
        <taxon>Actinomycetota</taxon>
        <taxon>Actinomycetes</taxon>
        <taxon>Mycobacteriales</taxon>
        <taxon>Nocardiaceae</taxon>
        <taxon>Rhodococcus</taxon>
    </lineage>
</organism>
<dbReference type="Gene3D" id="3.40.30.10">
    <property type="entry name" value="Glutaredoxin"/>
    <property type="match status" value="1"/>
</dbReference>
<dbReference type="Proteomes" id="UP000002212">
    <property type="component" value="Plasmid pROB01"/>
</dbReference>
<dbReference type="SUPFAM" id="SSF52833">
    <property type="entry name" value="Thioredoxin-like"/>
    <property type="match status" value="1"/>
</dbReference>
<dbReference type="OrthoDB" id="9796554at2"/>
<dbReference type="Pfam" id="PF08534">
    <property type="entry name" value="Redoxin"/>
    <property type="match status" value="1"/>
</dbReference>
<accession>C1BCX0</accession>
<dbReference type="InterPro" id="IPR050553">
    <property type="entry name" value="Thioredoxin_ResA/DsbE_sf"/>
</dbReference>
<dbReference type="PROSITE" id="PS51352">
    <property type="entry name" value="THIOREDOXIN_2"/>
    <property type="match status" value="1"/>
</dbReference>
<evidence type="ECO:0000256" key="6">
    <source>
        <dbReference type="SAM" id="MobiDB-lite"/>
    </source>
</evidence>
<dbReference type="PATRIC" id="fig|632772.20.peg.7941"/>
<keyword evidence="4" id="KW-1015">Disulfide bond</keyword>
<dbReference type="GO" id="GO:0016491">
    <property type="term" value="F:oxidoreductase activity"/>
    <property type="evidence" value="ECO:0007669"/>
    <property type="project" value="UniProtKB-KW"/>
</dbReference>
<protein>
    <submittedName>
        <fullName evidence="8">Putative thiol-disulfide oxidoreductase</fullName>
        <ecNumber evidence="8">1.8.-.-</ecNumber>
    </submittedName>
</protein>
<dbReference type="CDD" id="cd02966">
    <property type="entry name" value="TlpA_like_family"/>
    <property type="match status" value="1"/>
</dbReference>
<dbReference type="InterPro" id="IPR013766">
    <property type="entry name" value="Thioredoxin_domain"/>
</dbReference>
<keyword evidence="2" id="KW-0201">Cytochrome c-type biogenesis</keyword>
<dbReference type="PROSITE" id="PS00194">
    <property type="entry name" value="THIOREDOXIN_1"/>
    <property type="match status" value="1"/>
</dbReference>
<dbReference type="GO" id="GO:0017004">
    <property type="term" value="P:cytochrome complex assembly"/>
    <property type="evidence" value="ECO:0007669"/>
    <property type="project" value="UniProtKB-KW"/>
</dbReference>
<keyword evidence="3" id="KW-0812">Transmembrane</keyword>
<evidence type="ECO:0000256" key="4">
    <source>
        <dbReference type="ARBA" id="ARBA00023157"/>
    </source>
</evidence>
<dbReference type="GO" id="GO:0030313">
    <property type="term" value="C:cell envelope"/>
    <property type="evidence" value="ECO:0007669"/>
    <property type="project" value="UniProtKB-SubCell"/>
</dbReference>
<evidence type="ECO:0000259" key="7">
    <source>
        <dbReference type="PROSITE" id="PS51352"/>
    </source>
</evidence>
<name>C1BCX0_RHOOB</name>
<dbReference type="PANTHER" id="PTHR42852:SF6">
    <property type="entry name" value="THIOL:DISULFIDE INTERCHANGE PROTEIN DSBE"/>
    <property type="match status" value="1"/>
</dbReference>
<dbReference type="InterPro" id="IPR013740">
    <property type="entry name" value="Redoxin"/>
</dbReference>
<keyword evidence="8" id="KW-0614">Plasmid</keyword>
<dbReference type="InterPro" id="IPR036249">
    <property type="entry name" value="Thioredoxin-like_sf"/>
</dbReference>
<dbReference type="AlphaFoldDB" id="C1BCX0"/>
<evidence type="ECO:0000313" key="9">
    <source>
        <dbReference type="Proteomes" id="UP000002212"/>
    </source>
</evidence>